<evidence type="ECO:0000313" key="2">
    <source>
        <dbReference type="WBParaSite" id="SMRG1_77800.1"/>
    </source>
</evidence>
<reference evidence="2" key="1">
    <citation type="submission" date="2023-11" db="UniProtKB">
        <authorList>
            <consortium name="WormBaseParasite"/>
        </authorList>
    </citation>
    <scope>IDENTIFICATION</scope>
</reference>
<organism evidence="1 2">
    <name type="scientific">Schistosoma margrebowiei</name>
    <dbReference type="NCBI Taxonomy" id="48269"/>
    <lineage>
        <taxon>Eukaryota</taxon>
        <taxon>Metazoa</taxon>
        <taxon>Spiralia</taxon>
        <taxon>Lophotrochozoa</taxon>
        <taxon>Platyhelminthes</taxon>
        <taxon>Trematoda</taxon>
        <taxon>Digenea</taxon>
        <taxon>Strigeidida</taxon>
        <taxon>Schistosomatoidea</taxon>
        <taxon>Schistosomatidae</taxon>
        <taxon>Schistosoma</taxon>
    </lineage>
</organism>
<accession>A0AA85ACX7</accession>
<dbReference type="AlphaFoldDB" id="A0AA85ACX7"/>
<protein>
    <submittedName>
        <fullName evidence="2">Uncharacterized protein</fullName>
    </submittedName>
</protein>
<name>A0AA85ACX7_9TREM</name>
<sequence>MSDSIQECLHLYLEDKNGKCCIFIYLSVIHVERAFTLLNLASNSWKPGKNFAYTSHDILHLAVVAAEAKLSGTTTSVINIFESVFGGNNEFSDLVSLIFAEILFQKSEFSISTIGLAMGHVEKSIYFATESDHQIIVNNLLILLYKFVRMKATLFKRAELPLFLRPKLKLLMDMHIKDHSFILRFGILLLETFIQVGSRKEASQLLDTLAGGVARHVPEQMVELLATASGGNLTSAERYINWALGVYSGNQTELSINQPTKVSVSQAKERNIPMSGPLAHSLISFGIVPSSRLARLRASFSIADYVFLDSTKNPSEQSEEFLKILRLLEIQDENNELLTDKQLENKISNIGDSPIDDTSYSSNNTEMINNSEEIIDDVLSPKFLTTETR</sequence>
<evidence type="ECO:0000313" key="1">
    <source>
        <dbReference type="Proteomes" id="UP000050790"/>
    </source>
</evidence>
<proteinExistence type="predicted"/>
<dbReference type="Proteomes" id="UP000050790">
    <property type="component" value="Unassembled WGS sequence"/>
</dbReference>
<dbReference type="WBParaSite" id="SMRG1_77800.1">
    <property type="protein sequence ID" value="SMRG1_77800.1"/>
    <property type="gene ID" value="SMRG1_77800"/>
</dbReference>